<organism evidence="2 3">
    <name type="scientific">Marchantia polymorpha</name>
    <name type="common">Common liverwort</name>
    <name type="synonym">Marchantia aquatica</name>
    <dbReference type="NCBI Taxonomy" id="3197"/>
    <lineage>
        <taxon>Eukaryota</taxon>
        <taxon>Viridiplantae</taxon>
        <taxon>Streptophyta</taxon>
        <taxon>Embryophyta</taxon>
        <taxon>Marchantiophyta</taxon>
        <taxon>Marchantiopsida</taxon>
        <taxon>Marchantiidae</taxon>
        <taxon>Marchantiales</taxon>
        <taxon>Marchantiaceae</taxon>
        <taxon>Marchantia</taxon>
    </lineage>
</organism>
<dbReference type="EMBL" id="KZ772691">
    <property type="protein sequence ID" value="PTQ44639.1"/>
    <property type="molecule type" value="Genomic_DNA"/>
</dbReference>
<accession>A0A2R6XEX7</accession>
<sequence>MMSIRYSRRSLFASILHSRVVPRPASGPSSADQGRITNRQYSHGHAIATTTMELALWLWFPRGSSRAQQRSPCRMSQTRLQASVSASPSDCMK</sequence>
<dbReference type="AlphaFoldDB" id="A0A2R6XEX7"/>
<reference evidence="3" key="1">
    <citation type="journal article" date="2017" name="Cell">
        <title>Insights into land plant evolution garnered from the Marchantia polymorpha genome.</title>
        <authorList>
            <person name="Bowman J.L."/>
            <person name="Kohchi T."/>
            <person name="Yamato K.T."/>
            <person name="Jenkins J."/>
            <person name="Shu S."/>
            <person name="Ishizaki K."/>
            <person name="Yamaoka S."/>
            <person name="Nishihama R."/>
            <person name="Nakamura Y."/>
            <person name="Berger F."/>
            <person name="Adam C."/>
            <person name="Aki S.S."/>
            <person name="Althoff F."/>
            <person name="Araki T."/>
            <person name="Arteaga-Vazquez M.A."/>
            <person name="Balasubrmanian S."/>
            <person name="Barry K."/>
            <person name="Bauer D."/>
            <person name="Boehm C.R."/>
            <person name="Briginshaw L."/>
            <person name="Caballero-Perez J."/>
            <person name="Catarino B."/>
            <person name="Chen F."/>
            <person name="Chiyoda S."/>
            <person name="Chovatia M."/>
            <person name="Davies K.M."/>
            <person name="Delmans M."/>
            <person name="Demura T."/>
            <person name="Dierschke T."/>
            <person name="Dolan L."/>
            <person name="Dorantes-Acosta A.E."/>
            <person name="Eklund D.M."/>
            <person name="Florent S.N."/>
            <person name="Flores-Sandoval E."/>
            <person name="Fujiyama A."/>
            <person name="Fukuzawa H."/>
            <person name="Galik B."/>
            <person name="Grimanelli D."/>
            <person name="Grimwood J."/>
            <person name="Grossniklaus U."/>
            <person name="Hamada T."/>
            <person name="Haseloff J."/>
            <person name="Hetherington A.J."/>
            <person name="Higo A."/>
            <person name="Hirakawa Y."/>
            <person name="Hundley H.N."/>
            <person name="Ikeda Y."/>
            <person name="Inoue K."/>
            <person name="Inoue S.I."/>
            <person name="Ishida S."/>
            <person name="Jia Q."/>
            <person name="Kakita M."/>
            <person name="Kanazawa T."/>
            <person name="Kawai Y."/>
            <person name="Kawashima T."/>
            <person name="Kennedy M."/>
            <person name="Kinose K."/>
            <person name="Kinoshita T."/>
            <person name="Kohara Y."/>
            <person name="Koide E."/>
            <person name="Komatsu K."/>
            <person name="Kopischke S."/>
            <person name="Kubo M."/>
            <person name="Kyozuka J."/>
            <person name="Lagercrantz U."/>
            <person name="Lin S.S."/>
            <person name="Lindquist E."/>
            <person name="Lipzen A.M."/>
            <person name="Lu C.W."/>
            <person name="De Luna E."/>
            <person name="Martienssen R.A."/>
            <person name="Minamino N."/>
            <person name="Mizutani M."/>
            <person name="Mizutani M."/>
            <person name="Mochizuki N."/>
            <person name="Monte I."/>
            <person name="Mosher R."/>
            <person name="Nagasaki H."/>
            <person name="Nakagami H."/>
            <person name="Naramoto S."/>
            <person name="Nishitani K."/>
            <person name="Ohtani M."/>
            <person name="Okamoto T."/>
            <person name="Okumura M."/>
            <person name="Phillips J."/>
            <person name="Pollak B."/>
            <person name="Reinders A."/>
            <person name="Rovekamp M."/>
            <person name="Sano R."/>
            <person name="Sawa S."/>
            <person name="Schmid M.W."/>
            <person name="Shirakawa M."/>
            <person name="Solano R."/>
            <person name="Spunde A."/>
            <person name="Suetsugu N."/>
            <person name="Sugano S."/>
            <person name="Sugiyama A."/>
            <person name="Sun R."/>
            <person name="Suzuki Y."/>
            <person name="Takenaka M."/>
            <person name="Takezawa D."/>
            <person name="Tomogane H."/>
            <person name="Tsuzuki M."/>
            <person name="Ueda T."/>
            <person name="Umeda M."/>
            <person name="Ward J.M."/>
            <person name="Watanabe Y."/>
            <person name="Yazaki K."/>
            <person name="Yokoyama R."/>
            <person name="Yoshitake Y."/>
            <person name="Yotsui I."/>
            <person name="Zachgo S."/>
            <person name="Schmutz J."/>
        </authorList>
    </citation>
    <scope>NUCLEOTIDE SEQUENCE [LARGE SCALE GENOMIC DNA]</scope>
    <source>
        <strain evidence="3">Tak-1</strain>
    </source>
</reference>
<proteinExistence type="predicted"/>
<evidence type="ECO:0000313" key="3">
    <source>
        <dbReference type="Proteomes" id="UP000244005"/>
    </source>
</evidence>
<keyword evidence="3" id="KW-1185">Reference proteome</keyword>
<evidence type="ECO:0000313" key="2">
    <source>
        <dbReference type="EMBL" id="PTQ44639.1"/>
    </source>
</evidence>
<feature type="region of interest" description="Disordered" evidence="1">
    <location>
        <begin position="66"/>
        <end position="93"/>
    </location>
</feature>
<protein>
    <submittedName>
        <fullName evidence="2">Uncharacterized protein</fullName>
    </submittedName>
</protein>
<name>A0A2R6XEX7_MARPO</name>
<evidence type="ECO:0000256" key="1">
    <source>
        <dbReference type="SAM" id="MobiDB-lite"/>
    </source>
</evidence>
<dbReference type="Gramene" id="Mp1g12960.1">
    <property type="protein sequence ID" value="Mp1g12960.1.cds1"/>
    <property type="gene ID" value="Mp1g12960"/>
</dbReference>
<dbReference type="Proteomes" id="UP000244005">
    <property type="component" value="Unassembled WGS sequence"/>
</dbReference>
<gene>
    <name evidence="2" type="ORF">MARPO_0019s0066</name>
</gene>